<evidence type="ECO:0000259" key="2">
    <source>
        <dbReference type="Pfam" id="PF12436"/>
    </source>
</evidence>
<organism evidence="3 4">
    <name type="scientific">Rhododendron griersonianum</name>
    <dbReference type="NCBI Taxonomy" id="479676"/>
    <lineage>
        <taxon>Eukaryota</taxon>
        <taxon>Viridiplantae</taxon>
        <taxon>Streptophyta</taxon>
        <taxon>Embryophyta</taxon>
        <taxon>Tracheophyta</taxon>
        <taxon>Spermatophyta</taxon>
        <taxon>Magnoliopsida</taxon>
        <taxon>eudicotyledons</taxon>
        <taxon>Gunneridae</taxon>
        <taxon>Pentapetalae</taxon>
        <taxon>asterids</taxon>
        <taxon>Ericales</taxon>
        <taxon>Ericaceae</taxon>
        <taxon>Ericoideae</taxon>
        <taxon>Rhodoreae</taxon>
        <taxon>Rhododendron</taxon>
    </lineage>
</organism>
<name>A0AAV6KC04_9ERIC</name>
<gene>
    <name evidence="3" type="ORF">RHGRI_014968</name>
</gene>
<accession>A0AAV6KC04</accession>
<comment type="caution">
    <text evidence="3">The sequence shown here is derived from an EMBL/GenBank/DDBJ whole genome shotgun (WGS) entry which is preliminary data.</text>
</comment>
<dbReference type="Pfam" id="PF12436">
    <property type="entry name" value="USP7_ICP0_bdg"/>
    <property type="match status" value="1"/>
</dbReference>
<dbReference type="GO" id="GO:0140096">
    <property type="term" value="F:catalytic activity, acting on a protein"/>
    <property type="evidence" value="ECO:0007669"/>
    <property type="project" value="UniProtKB-ARBA"/>
</dbReference>
<sequence>MTEADLYTIVKVARNEDLAEQIGRDRYFDLVDHNKVRSFRIKRWTPFNLFKEEVAKEFGIPIQFQRFWLWAKRQNNTYRPHRHVKPQQEAQPGLPKIPPTVCSDDILLFFKLYDPLKEELRYVGRFYVKADGMPVDILAKINRCDPVDKMVTFRDSQLGNGDIICFQISLEDESRGQCGHPNVPSFLEYVYHHQGVTHVYFAVVTLNLPRVLKF</sequence>
<feature type="domain" description="Ubiquitin carboxyl-terminal hydrolase 7 ICP0-binding" evidence="2">
    <location>
        <begin position="141"/>
        <end position="197"/>
    </location>
</feature>
<dbReference type="InterPro" id="IPR024729">
    <property type="entry name" value="USP7_ICP0-binding_dom"/>
</dbReference>
<evidence type="ECO:0000313" key="4">
    <source>
        <dbReference type="Proteomes" id="UP000823749"/>
    </source>
</evidence>
<proteinExistence type="predicted"/>
<keyword evidence="1" id="KW-0833">Ubl conjugation pathway</keyword>
<evidence type="ECO:0000256" key="1">
    <source>
        <dbReference type="ARBA" id="ARBA00022786"/>
    </source>
</evidence>
<evidence type="ECO:0000313" key="3">
    <source>
        <dbReference type="EMBL" id="KAG5549842.1"/>
    </source>
</evidence>
<dbReference type="EMBL" id="JACTNZ010000005">
    <property type="protein sequence ID" value="KAG5549842.1"/>
    <property type="molecule type" value="Genomic_DNA"/>
</dbReference>
<reference evidence="3" key="1">
    <citation type="submission" date="2020-08" db="EMBL/GenBank/DDBJ databases">
        <title>Plant Genome Project.</title>
        <authorList>
            <person name="Zhang R.-G."/>
        </authorList>
    </citation>
    <scope>NUCLEOTIDE SEQUENCE</scope>
    <source>
        <strain evidence="3">WSP0</strain>
        <tissue evidence="3">Leaf</tissue>
    </source>
</reference>
<dbReference type="AlphaFoldDB" id="A0AAV6KC04"/>
<protein>
    <recommendedName>
        <fullName evidence="2">Ubiquitin carboxyl-terminal hydrolase 7 ICP0-binding domain-containing protein</fullName>
    </recommendedName>
</protein>
<dbReference type="Gene3D" id="3.10.20.90">
    <property type="entry name" value="Phosphatidylinositol 3-kinase Catalytic Subunit, Chain A, domain 1"/>
    <property type="match status" value="2"/>
</dbReference>
<keyword evidence="4" id="KW-1185">Reference proteome</keyword>
<dbReference type="Proteomes" id="UP000823749">
    <property type="component" value="Chromosome 5"/>
</dbReference>